<dbReference type="InterPro" id="IPR036236">
    <property type="entry name" value="Znf_C2H2_sf"/>
</dbReference>
<feature type="domain" description="C2H2-type" evidence="7">
    <location>
        <begin position="1613"/>
        <end position="1640"/>
    </location>
</feature>
<dbReference type="EMBL" id="RQTK01000193">
    <property type="protein sequence ID" value="RUS84779.1"/>
    <property type="molecule type" value="Genomic_DNA"/>
</dbReference>
<dbReference type="GO" id="GO:0008270">
    <property type="term" value="F:zinc ion binding"/>
    <property type="evidence" value="ECO:0007669"/>
    <property type="project" value="UniProtKB-KW"/>
</dbReference>
<evidence type="ECO:0000259" key="7">
    <source>
        <dbReference type="PROSITE" id="PS50157"/>
    </source>
</evidence>
<keyword evidence="2" id="KW-0677">Repeat</keyword>
<keyword evidence="3 5" id="KW-0863">Zinc-finger</keyword>
<feature type="compositionally biased region" description="Basic and acidic residues" evidence="6">
    <location>
        <begin position="1055"/>
        <end position="1065"/>
    </location>
</feature>
<reference evidence="8 9" key="1">
    <citation type="submission" date="2019-01" db="EMBL/GenBank/DDBJ databases">
        <title>A draft genome assembly of the solar-powered sea slug Elysia chlorotica.</title>
        <authorList>
            <person name="Cai H."/>
            <person name="Li Q."/>
            <person name="Fang X."/>
            <person name="Li J."/>
            <person name="Curtis N.E."/>
            <person name="Altenburger A."/>
            <person name="Shibata T."/>
            <person name="Feng M."/>
            <person name="Maeda T."/>
            <person name="Schwartz J.A."/>
            <person name="Shigenobu S."/>
            <person name="Lundholm N."/>
            <person name="Nishiyama T."/>
            <person name="Yang H."/>
            <person name="Hasebe M."/>
            <person name="Li S."/>
            <person name="Pierce S.K."/>
            <person name="Wang J."/>
        </authorList>
    </citation>
    <scope>NUCLEOTIDE SEQUENCE [LARGE SCALE GENOMIC DNA]</scope>
    <source>
        <strain evidence="8">EC2010</strain>
        <tissue evidence="8">Whole organism of an adult</tissue>
    </source>
</reference>
<sequence length="2899" mass="322927">MEKQNTLQRKNGNGSNNEAIRSLLNKNPGNAQSTNVSRSNSLYSEDPETVAQTFNIVPSYYLLPMSSVPVSSNTVTGLNPFQSAVHFNTPNINVQEASGTIDQSHFHNGMSVRPVSEIISACSNRSLNNNSVSGSSLETVTNSINLGTSSSIVPCGVFVNNESGFRQVSTLSNVMNFTQKKIGDAAVPTGKNDLAPVPDVDINASGINGRDAPQVQDGAKVVQTAQKQHFQIPKEQLQAVNYLHGNQIAEAATSHSFKAVPTNLYQNDANCKSRSGQYENVNKTIASSSKGSEHHLAGSERASNAQDTDLKSKQEAKVNTVHKVSSSIEHASKDKRTSVYSTLEKNEVAPGHSVMEANCGNQNRASTAKNRKSISSGVKSSKPAFQTSRSGSPAISSKNTAPCQSDTNIDQTDSEDAIIDVENEDIEDCMLVSIDLSKQMRPIGAKIHNIQVVIDSDEDELNVTSSGKEDSISKQSEQVLENQKTLDFPCDAETSEGIRSGASKLNPQDGVTQPSSVNCLEADALNTEDSADNGKDDSFRAREDGDIEIYIDKDIKEERPFIDPEIWQPNDSEILTERLDKSTETNLPNHEPLFSSGPSEVFTNKCTRIGEVNSTSQDILSAARANFSQAIDEVSKDATSSSSATKVNKKVEFASSLKTVGWSKTKKSSANCGAAKKSFMRFPDMLNSRKHSTVTSDITNADSTATYNKAASDNSEELIIDVINNFNPEPIAPEITDSTQNGAFEGVPESEKGTSHVEIKNEPIESEMLPVDVTFNQVEPTENTITSHGKNHVSSAPSDSTASIVSKCLKCRRSFTSAVSFQEHLSCSLSCKSYNQKLQTQHKPKDKGCLSCVVCKHTSCNIDTKFHHVAHSLPCFKRYASLCMSCNATINFFSERDRMEQIKTCRKKHLMVEPLTSSDASISVDQIKTKQNTGLLLMSAGVATLSSVNTSTSCTVRCEGCSAWFSSYARFKLHVHAQQSCKSYYDRHFSNKPMPEEDETNRKEGKASNKPIILCPLCSKKFATNAMLTIHLNENTSCKSKFVKYSTPKIAKRGKPGERNRDHRSAPSSNVHPLDNDKSPPKKNKLDDGNYTDLKLKEMVIKLSPKSIMCAICHKPFFDATALSKHLALSQSCTDNSGDIRFQCQGCNKYFIGDAGLAKHIQRSMICQAKIDSNMMKPTEPCASGVDASRNSLKPQKVHVLNVDLLDSEQNERVPEVIRTHESLGKHNSCIISQKSDSETNKNELNEIADELSSEESEEDSSSCTSSDEADVEFKCKTCNKTFSEKMVFKQHMMQHRSGPGTSPDIALQKIKCKACRKKLKSLKEFQAHLLKRSFCFLKVTKKLWYKNHGEMMSCKMCNKVLKNVRDLGKHCFKNMTCRLCYVDAVLKTFTNSSSTKCEEAAPLESRGVYNKDISSFPESLETNKEQNLSRPVLQEGSLSFECELCHVVFDSRYKFQLHFFNQKPDCLYHYATLGPQFQAQVPYCFRCKNRFINIHKLRTHKCIGYRRYVQVCGHCNFKFPSLATLEAHAQNNEHCTKALEAQIQEKSGGKTSLMKKSKDVARKTTTQMSNSLKVSKTQRQTNLEADELFEGVDKVGKSGRKASSHSKFVEEFSCRVCLRKFPTLSLLLEHSYEHTEEKQYDCKRCGFMCYRYNRLVSHEAVHERLDKECGHFNDRLDLHSVVVQDSANSDFEMNDDTSDTNEQFFDSATELKDSQKKVCIECGKSFESLRALKKHLACSVRCRKKSGSQSHSDVSSRKKTLLVKKESQPVTALNSEQKKEDVPKLRPSVRIVTKMGSSGKRFLTATPVQEIPRGEHLFCFFCRRFLKSKEEIERHSFHRRHAVLSRKLFNKAVWLPGKYSCKICKNKVLQKGSLVRHMINCHKNVESVAATAPVGEKLKKTDNKETISTNSIGSRASCSLCKKYITNNSKKTHFMSHLTKLKTDTRVSSSLPLTHPSKEYCKICRLPLASRRGLLNHLDRHREEDIFSTPYCSSQEILTGQHKNDIFKHPSITYNGRRLKPRATPGRCKLCQKQFLNFSVFRQHFKLTHSHRYPKPAHLYFIKSTEDKAIKKFPQPIKNLKPSYGSFGKKMNFSTLNEGKQKSVATHSSKHKAKHVCKMCDCAFLRRRYLRRHIQIYHEDCLPELQFLLTDKDYFICKICGAKHNSLKGFKIHLASKHKEVDAINSMICDSRSTITSTIDAEPGFSFRKRRVLECHLCTSKVKAVMYGKHLMMKHNWSKKSFHTCSYCKVDFPSAIYLQTHTLQCKKDCCCHLCGKQIASVRGLRNHIILHHKWHWDKYTDEFMNGDGNAVEKSKACSSLTTANSNTGCDLVELKDKASLLSHSSQECHECKRTFGDTGLFLEHMQTHIIPCKVNLGKKNNVQAKDIEVTSSSEEHADPCSAIEQEMTMSGTSLKISQVSSGTSLFEEMADSSNSQFPSSPNEVNLPASEQAIENLDQEAEISGSILDRTGPTNDLPLSDQNNLDPGLRNPDITFAKTEMTSIGKNVSLEMGSSQLYTDPKTTVETCVESNQIDFDNSVKDSSQSLLCQSESLFESLQQDHDVANAATNMRSETLGNANPGNSNNLKRKLSNKDVGAVHMNTEKRKKNEICSPQENNEKNVVEEVVVQNNVPLILSHVDRENKSVQGSNTGANKGSIVSDNSIDGSQCDESCITGTCDDPRNDAQGSGASSSKALTNAPGLHSNTVSEELAQDIPSYFTSSEAPQARVEALDEMYSKGAQDIIASSTSNKNLDGGNNTDVLTSVELTRDCMQDFQPSSTSSKESEPKKTHQYPVVQVKLEKPDPEFNSEDRNVFSFFNESVDFVEEEDDDLQFLSFEKTTLEDFVKPRSPVNVNQNFDVNESLISDTNLASSSEVDVEASEKYHHTDSHLNSSNLSDN</sequence>
<feature type="domain" description="C2H2-type" evidence="7">
    <location>
        <begin position="2116"/>
        <end position="2144"/>
    </location>
</feature>
<dbReference type="PANTHER" id="PTHR24408">
    <property type="entry name" value="ZINC FINGER PROTEIN"/>
    <property type="match status" value="1"/>
</dbReference>
<evidence type="ECO:0000313" key="8">
    <source>
        <dbReference type="EMBL" id="RUS84779.1"/>
    </source>
</evidence>
<feature type="compositionally biased region" description="Polar residues" evidence="6">
    <location>
        <begin position="1564"/>
        <end position="1579"/>
    </location>
</feature>
<organism evidence="8 9">
    <name type="scientific">Elysia chlorotica</name>
    <name type="common">Eastern emerald elysia</name>
    <name type="synonym">Sea slug</name>
    <dbReference type="NCBI Taxonomy" id="188477"/>
    <lineage>
        <taxon>Eukaryota</taxon>
        <taxon>Metazoa</taxon>
        <taxon>Spiralia</taxon>
        <taxon>Lophotrochozoa</taxon>
        <taxon>Mollusca</taxon>
        <taxon>Gastropoda</taxon>
        <taxon>Heterobranchia</taxon>
        <taxon>Euthyneura</taxon>
        <taxon>Panpulmonata</taxon>
        <taxon>Sacoglossa</taxon>
        <taxon>Placobranchoidea</taxon>
        <taxon>Plakobranchidae</taxon>
        <taxon>Elysia</taxon>
    </lineage>
</organism>
<feature type="compositionally biased region" description="Polar residues" evidence="6">
    <location>
        <begin position="503"/>
        <end position="515"/>
    </location>
</feature>
<feature type="region of interest" description="Disordered" evidence="6">
    <location>
        <begin position="2774"/>
        <end position="2794"/>
    </location>
</feature>
<evidence type="ECO:0000256" key="6">
    <source>
        <dbReference type="SAM" id="MobiDB-lite"/>
    </source>
</evidence>
<feature type="domain" description="C2H2-type" evidence="7">
    <location>
        <begin position="2027"/>
        <end position="2055"/>
    </location>
</feature>
<evidence type="ECO:0000256" key="1">
    <source>
        <dbReference type="ARBA" id="ARBA00022723"/>
    </source>
</evidence>
<dbReference type="Proteomes" id="UP000271974">
    <property type="component" value="Unassembled WGS sequence"/>
</dbReference>
<name>A0A433TT47_ELYCH</name>
<feature type="compositionally biased region" description="Polar residues" evidence="6">
    <location>
        <begin position="359"/>
        <end position="411"/>
    </location>
</feature>
<proteinExistence type="predicted"/>
<dbReference type="Gene3D" id="3.30.160.60">
    <property type="entry name" value="Classic Zinc Finger"/>
    <property type="match status" value="3"/>
</dbReference>
<feature type="compositionally biased region" description="Polar residues" evidence="6">
    <location>
        <begin position="473"/>
        <end position="485"/>
    </location>
</feature>
<evidence type="ECO:0000313" key="9">
    <source>
        <dbReference type="Proteomes" id="UP000271974"/>
    </source>
</evidence>
<dbReference type="GO" id="GO:0005634">
    <property type="term" value="C:nucleus"/>
    <property type="evidence" value="ECO:0007669"/>
    <property type="project" value="TreeGrafter"/>
</dbReference>
<dbReference type="SUPFAM" id="SSF57667">
    <property type="entry name" value="beta-beta-alpha zinc fingers"/>
    <property type="match status" value="1"/>
</dbReference>
<evidence type="ECO:0000256" key="2">
    <source>
        <dbReference type="ARBA" id="ARBA00022737"/>
    </source>
</evidence>
<evidence type="ECO:0000256" key="4">
    <source>
        <dbReference type="ARBA" id="ARBA00022833"/>
    </source>
</evidence>
<keyword evidence="9" id="KW-1185">Reference proteome</keyword>
<feature type="region of interest" description="Disordered" evidence="6">
    <location>
        <begin position="1547"/>
        <end position="1579"/>
    </location>
</feature>
<feature type="region of interest" description="Disordered" evidence="6">
    <location>
        <begin position="287"/>
        <end position="414"/>
    </location>
</feature>
<feature type="domain" description="C2H2-type" evidence="7">
    <location>
        <begin position="1718"/>
        <end position="1747"/>
    </location>
</feature>
<dbReference type="PANTHER" id="PTHR24408:SF58">
    <property type="entry name" value="TRANSCRIPTION FACTOR (TFIIIA), PUTATIVE (AFU_ORTHOLOGUE AFUA_1G05150)-RELATED"/>
    <property type="match status" value="1"/>
</dbReference>
<accession>A0A433TT47</accession>
<feature type="compositionally biased region" description="Low complexity" evidence="6">
    <location>
        <begin position="2890"/>
        <end position="2899"/>
    </location>
</feature>
<dbReference type="GO" id="GO:0000981">
    <property type="term" value="F:DNA-binding transcription factor activity, RNA polymerase II-specific"/>
    <property type="evidence" value="ECO:0007669"/>
    <property type="project" value="TreeGrafter"/>
</dbReference>
<dbReference type="SMART" id="SM00355">
    <property type="entry name" value="ZnF_C2H2"/>
    <property type="match status" value="24"/>
</dbReference>
<feature type="region of interest" description="Disordered" evidence="6">
    <location>
        <begin position="2876"/>
        <end position="2899"/>
    </location>
</feature>
<protein>
    <recommendedName>
        <fullName evidence="7">C2H2-type domain-containing protein</fullName>
    </recommendedName>
</protein>
<feature type="region of interest" description="Disordered" evidence="6">
    <location>
        <begin position="1049"/>
        <end position="1089"/>
    </location>
</feature>
<evidence type="ECO:0000256" key="5">
    <source>
        <dbReference type="PROSITE-ProRule" id="PRU00042"/>
    </source>
</evidence>
<feature type="domain" description="C2H2-type" evidence="7">
    <location>
        <begin position="1274"/>
        <end position="1296"/>
    </location>
</feature>
<dbReference type="PROSITE" id="PS00028">
    <property type="entry name" value="ZINC_FINGER_C2H2_1"/>
    <property type="match status" value="7"/>
</dbReference>
<feature type="region of interest" description="Disordered" evidence="6">
    <location>
        <begin position="2467"/>
        <end position="2489"/>
    </location>
</feature>
<feature type="compositionally biased region" description="Polar residues" evidence="6">
    <location>
        <begin position="1"/>
        <end position="43"/>
    </location>
</feature>
<feature type="compositionally biased region" description="Basic and acidic residues" evidence="6">
    <location>
        <begin position="1074"/>
        <end position="1089"/>
    </location>
</feature>
<feature type="domain" description="C2H2-type" evidence="7">
    <location>
        <begin position="2347"/>
        <end position="2369"/>
    </location>
</feature>
<dbReference type="InterPro" id="IPR013087">
    <property type="entry name" value="Znf_C2H2_type"/>
</dbReference>
<dbReference type="PROSITE" id="PS50157">
    <property type="entry name" value="ZINC_FINGER_C2H2_2"/>
    <property type="match status" value="6"/>
</dbReference>
<evidence type="ECO:0000256" key="3">
    <source>
        <dbReference type="ARBA" id="ARBA00022771"/>
    </source>
</evidence>
<feature type="region of interest" description="Disordered" evidence="6">
    <location>
        <begin position="461"/>
        <end position="515"/>
    </location>
</feature>
<dbReference type="Pfam" id="PF12874">
    <property type="entry name" value="zf-met"/>
    <property type="match status" value="1"/>
</dbReference>
<dbReference type="GO" id="GO:0043565">
    <property type="term" value="F:sequence-specific DNA binding"/>
    <property type="evidence" value="ECO:0007669"/>
    <property type="project" value="TreeGrafter"/>
</dbReference>
<keyword evidence="1" id="KW-0479">Metal-binding</keyword>
<dbReference type="STRING" id="188477.A0A433TT47"/>
<feature type="region of interest" description="Disordered" evidence="6">
    <location>
        <begin position="1"/>
        <end position="44"/>
    </location>
</feature>
<feature type="compositionally biased region" description="Basic and acidic residues" evidence="6">
    <location>
        <begin position="2880"/>
        <end position="2889"/>
    </location>
</feature>
<comment type="caution">
    <text evidence="8">The sequence shown here is derived from an EMBL/GenBank/DDBJ whole genome shotgun (WGS) entry which is preliminary data.</text>
</comment>
<dbReference type="OrthoDB" id="6157958at2759"/>
<gene>
    <name evidence="8" type="ORF">EGW08_007463</name>
</gene>
<keyword evidence="4" id="KW-0862">Zinc</keyword>